<dbReference type="PANTHER" id="PTHR48258">
    <property type="entry name" value="DUF4218 DOMAIN-CONTAINING PROTEIN-RELATED"/>
    <property type="match status" value="1"/>
</dbReference>
<protein>
    <recommendedName>
        <fullName evidence="2">DUF4216 domain-containing protein</fullName>
    </recommendedName>
</protein>
<dbReference type="PANTHER" id="PTHR48258:SF9">
    <property type="entry name" value="OS01G0348150 PROTEIN"/>
    <property type="match status" value="1"/>
</dbReference>
<comment type="caution">
    <text evidence="3">The sequence shown here is derived from an EMBL/GenBank/DDBJ whole genome shotgun (WGS) entry which is preliminary data.</text>
</comment>
<sequence>MGEDEAEEEPIFDEPIFDDPDDDLGRAILDAKMNCGNEKERLKLEKMLEDHNKLLYPNCENGQKKLGTTLELLQWKAENGTSDKGFEKLLKIIKKMLPGENVLPSTTYEAKKVVCPLGLEVQKIHACINDCILYRGEYENLNACPVCSALRYKIRRDDPGDVEGESTPRKRVPAKVMWPEGSISKGYGTEEVIEFCVDFIPDLKPIGVPESRYEGRLRGKGTLGKKSTTCMDGHSFTQAHYTVLHNSILVAPYKEEHKDILRSKYPEQREDWIVGEHMKTFGGWLQTRLMNVTDDEQLYLLAKQPSLTISTFQGYEINGNTFYTFAQDKKSTNQNSGVRFDAEDGNGNKVTYYGYIEEIWELDYGPNFKVPLFRCKWFNLKDGVQVDPQYGMTTVDFKNLGYDTEPFVLASEVAQGVCTKGIFDKFRHGRFPNPFPNIVRGDGVFHGLAGKFFRGGTSEDAIVSLTPREAEALCASNYPCPPGYRVPTGWLLSVGGVPVPPVPLGVAREMAITNHYYFELTPEQRRNPQWHPDYSPTWESFFINRRERALARHEEGGPPPSNFNEAGRRLWWRDRTLQGVMAYRGPRLRYPQSQPTRAHPPRFDYRDPDASDDDDGDYDDYSGDYYRARHEYD</sequence>
<dbReference type="InterPro" id="IPR025312">
    <property type="entry name" value="DUF4216"/>
</dbReference>
<keyword evidence="4" id="KW-1185">Reference proteome</keyword>
<feature type="region of interest" description="Disordered" evidence="1">
    <location>
        <begin position="583"/>
        <end position="633"/>
    </location>
</feature>
<evidence type="ECO:0000313" key="4">
    <source>
        <dbReference type="Proteomes" id="UP001231189"/>
    </source>
</evidence>
<evidence type="ECO:0000259" key="2">
    <source>
        <dbReference type="Pfam" id="PF13952"/>
    </source>
</evidence>
<dbReference type="Proteomes" id="UP001231189">
    <property type="component" value="Unassembled WGS sequence"/>
</dbReference>
<evidence type="ECO:0000256" key="1">
    <source>
        <dbReference type="SAM" id="MobiDB-lite"/>
    </source>
</evidence>
<feature type="compositionally biased region" description="Acidic residues" evidence="1">
    <location>
        <begin position="610"/>
        <end position="622"/>
    </location>
</feature>
<accession>A0AAD8VSV7</accession>
<proteinExistence type="predicted"/>
<name>A0AAD8VSV7_LOLMU</name>
<dbReference type="EMBL" id="JAUUTY010000006">
    <property type="protein sequence ID" value="KAK1615950.1"/>
    <property type="molecule type" value="Genomic_DNA"/>
</dbReference>
<evidence type="ECO:0000313" key="3">
    <source>
        <dbReference type="EMBL" id="KAK1615950.1"/>
    </source>
</evidence>
<dbReference type="AlphaFoldDB" id="A0AAD8VSV7"/>
<dbReference type="Pfam" id="PF13952">
    <property type="entry name" value="DUF4216"/>
    <property type="match status" value="1"/>
</dbReference>
<feature type="domain" description="DUF4216" evidence="2">
    <location>
        <begin position="360"/>
        <end position="415"/>
    </location>
</feature>
<reference evidence="3" key="1">
    <citation type="submission" date="2023-07" db="EMBL/GenBank/DDBJ databases">
        <title>A chromosome-level genome assembly of Lolium multiflorum.</title>
        <authorList>
            <person name="Chen Y."/>
            <person name="Copetti D."/>
            <person name="Kolliker R."/>
            <person name="Studer B."/>
        </authorList>
    </citation>
    <scope>NUCLEOTIDE SEQUENCE</scope>
    <source>
        <strain evidence="3">02402/16</strain>
        <tissue evidence="3">Leaf</tissue>
    </source>
</reference>
<organism evidence="3 4">
    <name type="scientific">Lolium multiflorum</name>
    <name type="common">Italian ryegrass</name>
    <name type="synonym">Lolium perenne subsp. multiflorum</name>
    <dbReference type="NCBI Taxonomy" id="4521"/>
    <lineage>
        <taxon>Eukaryota</taxon>
        <taxon>Viridiplantae</taxon>
        <taxon>Streptophyta</taxon>
        <taxon>Embryophyta</taxon>
        <taxon>Tracheophyta</taxon>
        <taxon>Spermatophyta</taxon>
        <taxon>Magnoliopsida</taxon>
        <taxon>Liliopsida</taxon>
        <taxon>Poales</taxon>
        <taxon>Poaceae</taxon>
        <taxon>BOP clade</taxon>
        <taxon>Pooideae</taxon>
        <taxon>Poodae</taxon>
        <taxon>Poeae</taxon>
        <taxon>Poeae Chloroplast Group 2 (Poeae type)</taxon>
        <taxon>Loliodinae</taxon>
        <taxon>Loliinae</taxon>
        <taxon>Lolium</taxon>
    </lineage>
</organism>
<gene>
    <name evidence="3" type="ORF">QYE76_021467</name>
</gene>